<dbReference type="EMBL" id="PVTO01000009">
    <property type="protein sequence ID" value="PRY82727.1"/>
    <property type="molecule type" value="Genomic_DNA"/>
</dbReference>
<reference evidence="7 8" key="1">
    <citation type="submission" date="2018-03" db="EMBL/GenBank/DDBJ databases">
        <title>Genomic Encyclopedia of Archaeal and Bacterial Type Strains, Phase II (KMG-II): from individual species to whole genera.</title>
        <authorList>
            <person name="Goeker M."/>
        </authorList>
    </citation>
    <scope>NUCLEOTIDE SEQUENCE [LARGE SCALE GENOMIC DNA]</scope>
    <source>
        <strain evidence="7 8">DSM 13175</strain>
    </source>
</reference>
<dbReference type="FunFam" id="3.20.20.80:FF:000004">
    <property type="entry name" value="Beta-glucosidase 6-phospho-beta-glucosidase"/>
    <property type="match status" value="1"/>
</dbReference>
<sequence length="478" mass="55050">MYHDKLNAFPDDFLWGSASAAYQVEGAASEEGKGESVWDRFVKIPGKTFKGTTGEVAVDHYHRYKEDVALMAEQGMKAYRFSVAWSRVIPDGDREINEKGLAFYDKLIDELIENGIEPVLTLYHWDIPQALQDKYGGWENRQVIEDFTRYAELLFERYNNKVKYWVSLNEQNIFITLGYRMAAHPPNVTDEKRLFEANHIANLANASVIKRFREMGIKGKIGPSFAYGPTYALDSHPLNQLAAENHEAFSAHWWMDMYVFGEYPKVVWNYLEKKGLTPTVHPEDEALLKSAKPDFMGLNYYQTSTVEANEPDGVAAGKINTTGKKGSSEASGMPGVFKSADNPYVDQTDWDWDIDPTGLRIAMRRIDSRYDLPILITENGLGAYDTLEEDGTIHDDYRIDFLKRHIEAIQETITDGVDVLGYCTWSYTDLLSWMNGYQKRYGFVYVDREELDEKELKRYKKDSYHWYKKVIETNGQEL</sequence>
<dbReference type="InterPro" id="IPR017853">
    <property type="entry name" value="GH"/>
</dbReference>
<dbReference type="PANTHER" id="PTHR10353">
    <property type="entry name" value="GLYCOSYL HYDROLASE"/>
    <property type="match status" value="1"/>
</dbReference>
<dbReference type="PRINTS" id="PR00131">
    <property type="entry name" value="GLHYDRLASE1"/>
</dbReference>
<dbReference type="InterPro" id="IPR018120">
    <property type="entry name" value="Glyco_hydro_1_AS"/>
</dbReference>
<dbReference type="PANTHER" id="PTHR10353:SF136">
    <property type="entry name" value="ARYL-PHOSPHO-BETA-D-GLUCOSIDASE BGLC"/>
    <property type="match status" value="1"/>
</dbReference>
<feature type="active site" description="Nucleophile" evidence="4">
    <location>
        <position position="378"/>
    </location>
</feature>
<dbReference type="Gene3D" id="3.20.20.80">
    <property type="entry name" value="Glycosidases"/>
    <property type="match status" value="1"/>
</dbReference>
<evidence type="ECO:0000256" key="3">
    <source>
        <dbReference type="ARBA" id="ARBA00023295"/>
    </source>
</evidence>
<dbReference type="PROSITE" id="PS00572">
    <property type="entry name" value="GLYCOSYL_HYDROL_F1_1"/>
    <property type="match status" value="1"/>
</dbReference>
<evidence type="ECO:0000256" key="1">
    <source>
        <dbReference type="ARBA" id="ARBA00010838"/>
    </source>
</evidence>
<comment type="similarity">
    <text evidence="1 5">Belongs to the glycosyl hydrolase 1 family.</text>
</comment>
<evidence type="ECO:0000256" key="2">
    <source>
        <dbReference type="ARBA" id="ARBA00022801"/>
    </source>
</evidence>
<dbReference type="GO" id="GO:0005829">
    <property type="term" value="C:cytosol"/>
    <property type="evidence" value="ECO:0007669"/>
    <property type="project" value="TreeGrafter"/>
</dbReference>
<dbReference type="GO" id="GO:0008422">
    <property type="term" value="F:beta-glucosidase activity"/>
    <property type="evidence" value="ECO:0007669"/>
    <property type="project" value="TreeGrafter"/>
</dbReference>
<dbReference type="Proteomes" id="UP000238205">
    <property type="component" value="Unassembled WGS sequence"/>
</dbReference>
<evidence type="ECO:0000256" key="5">
    <source>
        <dbReference type="RuleBase" id="RU003690"/>
    </source>
</evidence>
<evidence type="ECO:0000313" key="8">
    <source>
        <dbReference type="Proteomes" id="UP000238205"/>
    </source>
</evidence>
<dbReference type="SUPFAM" id="SSF51445">
    <property type="entry name" value="(Trans)glycosidases"/>
    <property type="match status" value="1"/>
</dbReference>
<dbReference type="InterPro" id="IPR001360">
    <property type="entry name" value="Glyco_hydro_1"/>
</dbReference>
<protein>
    <submittedName>
        <fullName evidence="7">6-phospho-beta-glucosidase</fullName>
    </submittedName>
</protein>
<dbReference type="Pfam" id="PF00232">
    <property type="entry name" value="Glyco_hydro_1"/>
    <property type="match status" value="1"/>
</dbReference>
<keyword evidence="8" id="KW-1185">Reference proteome</keyword>
<dbReference type="AlphaFoldDB" id="A0A2T0W7P0"/>
<keyword evidence="2 6" id="KW-0378">Hydrolase</keyword>
<dbReference type="PROSITE" id="PS00653">
    <property type="entry name" value="GLYCOSYL_HYDROL_F1_2"/>
    <property type="match status" value="1"/>
</dbReference>
<dbReference type="GO" id="GO:0016052">
    <property type="term" value="P:carbohydrate catabolic process"/>
    <property type="evidence" value="ECO:0007669"/>
    <property type="project" value="TreeGrafter"/>
</dbReference>
<evidence type="ECO:0000256" key="6">
    <source>
        <dbReference type="RuleBase" id="RU004468"/>
    </source>
</evidence>
<gene>
    <name evidence="7" type="ORF">CLV38_10956</name>
</gene>
<dbReference type="RefSeq" id="WP_106192815.1">
    <property type="nucleotide sequence ID" value="NZ_PVTO01000009.1"/>
</dbReference>
<comment type="caution">
    <text evidence="7">The sequence shown here is derived from an EMBL/GenBank/DDBJ whole genome shotgun (WGS) entry which is preliminary data.</text>
</comment>
<dbReference type="OrthoDB" id="1688691at2"/>
<keyword evidence="3 6" id="KW-0326">Glycosidase</keyword>
<name>A0A2T0W7P0_9LACT</name>
<evidence type="ECO:0000256" key="4">
    <source>
        <dbReference type="PROSITE-ProRule" id="PRU10055"/>
    </source>
</evidence>
<proteinExistence type="inferred from homology"/>
<evidence type="ECO:0000313" key="7">
    <source>
        <dbReference type="EMBL" id="PRY82727.1"/>
    </source>
</evidence>
<dbReference type="InterPro" id="IPR033132">
    <property type="entry name" value="GH_1_N_CS"/>
</dbReference>
<accession>A0A2T0W7P0</accession>
<organism evidence="7 8">
    <name type="scientific">Alkalibacterium olivapovliticus</name>
    <dbReference type="NCBI Taxonomy" id="99907"/>
    <lineage>
        <taxon>Bacteria</taxon>
        <taxon>Bacillati</taxon>
        <taxon>Bacillota</taxon>
        <taxon>Bacilli</taxon>
        <taxon>Lactobacillales</taxon>
        <taxon>Carnobacteriaceae</taxon>
        <taxon>Alkalibacterium</taxon>
    </lineage>
</organism>